<evidence type="ECO:0000256" key="1">
    <source>
        <dbReference type="SAM" id="MobiDB-lite"/>
    </source>
</evidence>
<dbReference type="EMBL" id="UYYF01002170">
    <property type="protein sequence ID" value="VDN00323.1"/>
    <property type="molecule type" value="Genomic_DNA"/>
</dbReference>
<sequence>MFCTTNLNAYGAQQAHSPEVGKFPAADLDTALSSLADNLSVGTKTAASQGKPVQWNNQGGVRPATAPHSLVYPQFGAPPPQQWPSVNVYPSQPGIYSQQPVMGLYPQSGYNPQIQQPVAPGYAVSASNAPFQAGQSQHATSAPPPSHHSFM</sequence>
<dbReference type="OrthoDB" id="10521693at2759"/>
<protein>
    <submittedName>
        <fullName evidence="4">PAM2 domain-containing protein</fullName>
    </submittedName>
</protein>
<feature type="region of interest" description="Disordered" evidence="1">
    <location>
        <begin position="131"/>
        <end position="151"/>
    </location>
</feature>
<dbReference type="Proteomes" id="UP000276776">
    <property type="component" value="Unassembled WGS sequence"/>
</dbReference>
<feature type="compositionally biased region" description="Polar residues" evidence="1">
    <location>
        <begin position="131"/>
        <end position="140"/>
    </location>
</feature>
<reference evidence="2 3" key="2">
    <citation type="submission" date="2018-11" db="EMBL/GenBank/DDBJ databases">
        <authorList>
            <consortium name="Pathogen Informatics"/>
        </authorList>
    </citation>
    <scope>NUCLEOTIDE SEQUENCE [LARGE SCALE GENOMIC DNA]</scope>
</reference>
<evidence type="ECO:0000313" key="2">
    <source>
        <dbReference type="EMBL" id="VDN00323.1"/>
    </source>
</evidence>
<proteinExistence type="predicted"/>
<name>A0A0N5CTW3_THECL</name>
<feature type="compositionally biased region" description="Pro residues" evidence="1">
    <location>
        <begin position="142"/>
        <end position="151"/>
    </location>
</feature>
<accession>A0A0N5CTW3</accession>
<dbReference type="AlphaFoldDB" id="A0A0N5CTW3"/>
<dbReference type="STRING" id="103827.A0A0N5CTW3"/>
<gene>
    <name evidence="2" type="ORF">TCLT_LOCUS3664</name>
</gene>
<evidence type="ECO:0000313" key="3">
    <source>
        <dbReference type="Proteomes" id="UP000276776"/>
    </source>
</evidence>
<organism evidence="4">
    <name type="scientific">Thelazia callipaeda</name>
    <name type="common">Oriental eyeworm</name>
    <name type="synonym">Parasitic nematode</name>
    <dbReference type="NCBI Taxonomy" id="103827"/>
    <lineage>
        <taxon>Eukaryota</taxon>
        <taxon>Metazoa</taxon>
        <taxon>Ecdysozoa</taxon>
        <taxon>Nematoda</taxon>
        <taxon>Chromadorea</taxon>
        <taxon>Rhabditida</taxon>
        <taxon>Spirurina</taxon>
        <taxon>Spiruromorpha</taxon>
        <taxon>Thelazioidea</taxon>
        <taxon>Thelaziidae</taxon>
        <taxon>Thelazia</taxon>
    </lineage>
</organism>
<keyword evidence="3" id="KW-1185">Reference proteome</keyword>
<dbReference type="WBParaSite" id="TCLT_0000367501-mRNA-1">
    <property type="protein sequence ID" value="TCLT_0000367501-mRNA-1"/>
    <property type="gene ID" value="TCLT_0000367501"/>
</dbReference>
<evidence type="ECO:0000313" key="4">
    <source>
        <dbReference type="WBParaSite" id="TCLT_0000367501-mRNA-1"/>
    </source>
</evidence>
<reference evidence="4" key="1">
    <citation type="submission" date="2017-02" db="UniProtKB">
        <authorList>
            <consortium name="WormBaseParasite"/>
        </authorList>
    </citation>
    <scope>IDENTIFICATION</scope>
</reference>